<dbReference type="Proteomes" id="UP000215361">
    <property type="component" value="Unassembled WGS sequence"/>
</dbReference>
<dbReference type="RefSeq" id="WP_060790352.1">
    <property type="nucleotide sequence ID" value="NZ_CAMPWK010000002.1"/>
</dbReference>
<evidence type="ECO:0000313" key="2">
    <source>
        <dbReference type="Proteomes" id="UP000215361"/>
    </source>
</evidence>
<reference evidence="2" key="1">
    <citation type="submission" date="2017-04" db="EMBL/GenBank/DDBJ databases">
        <title>Finegoldia magna isolated from orthopedic joint implant-associated infections.</title>
        <authorList>
            <person name="Bjorklund S."/>
            <person name="Bruggemann H."/>
            <person name="Jensen A."/>
            <person name="Hellmark B."/>
            <person name="Soderquist B."/>
        </authorList>
    </citation>
    <scope>NUCLEOTIDE SEQUENCE [LARGE SCALE GENOMIC DNA]</scope>
    <source>
        <strain evidence="2">08T492</strain>
    </source>
</reference>
<gene>
    <name evidence="1" type="ORF">B9N56_06165</name>
</gene>
<protein>
    <submittedName>
        <fullName evidence="1">Uncharacterized protein</fullName>
    </submittedName>
</protein>
<comment type="caution">
    <text evidence="1">The sequence shown here is derived from an EMBL/GenBank/DDBJ whole genome shotgun (WGS) entry which is preliminary data.</text>
</comment>
<dbReference type="Gene3D" id="3.90.70.10">
    <property type="entry name" value="Cysteine proteinases"/>
    <property type="match status" value="1"/>
</dbReference>
<proteinExistence type="predicted"/>
<name>A0A133N0Q3_FINMA</name>
<dbReference type="EMBL" id="NDYI01000017">
    <property type="protein sequence ID" value="OXZ37279.1"/>
    <property type="molecule type" value="Genomic_DNA"/>
</dbReference>
<accession>A0A133N0Q3</accession>
<evidence type="ECO:0000313" key="1">
    <source>
        <dbReference type="EMBL" id="OXZ37279.1"/>
    </source>
</evidence>
<organism evidence="1 2">
    <name type="scientific">Finegoldia magna</name>
    <name type="common">Peptostreptococcus magnus</name>
    <dbReference type="NCBI Taxonomy" id="1260"/>
    <lineage>
        <taxon>Bacteria</taxon>
        <taxon>Bacillati</taxon>
        <taxon>Bacillota</taxon>
        <taxon>Tissierellia</taxon>
        <taxon>Tissierellales</taxon>
        <taxon>Peptoniphilaceae</taxon>
        <taxon>Finegoldia</taxon>
    </lineage>
</organism>
<dbReference type="AlphaFoldDB" id="A0A133N0Q3"/>
<sequence length="214" mass="24630">MKKFSKKILMLLMAIVVLVTPTFTVAVRQEVHNDRNYNWYIDQGNTGWASNSNCGPSSSVMVEKWFNRNTDASAEDARDRYPMQGGWWSTNTVSRYLNDQRIPNRTIAYNGEDTLTDILDNGNIAIVCVNTGFISFNNNNNSNIGRFYNYQGGHFLVVKGYTHIDNELYFEVYDPNNWGEMYFNGQPKGKDRLYAANELSQSIFRWWGNIIVIG</sequence>